<comment type="similarity">
    <text evidence="1">Belongs to the universal ribosomal protein uL4 family.</text>
</comment>
<dbReference type="GO" id="GO:0003735">
    <property type="term" value="F:structural constituent of ribosome"/>
    <property type="evidence" value="ECO:0007669"/>
    <property type="project" value="InterPro"/>
</dbReference>
<dbReference type="InterPro" id="IPR002136">
    <property type="entry name" value="Ribosomal_uL4"/>
</dbReference>
<evidence type="ECO:0000256" key="1">
    <source>
        <dbReference type="ARBA" id="ARBA00010528"/>
    </source>
</evidence>
<protein>
    <recommendedName>
        <fullName evidence="4">Large ribosomal subunit protein uL4m</fullName>
    </recommendedName>
</protein>
<keyword evidence="2 6" id="KW-0689">Ribosomal protein</keyword>
<dbReference type="Pfam" id="PF00573">
    <property type="entry name" value="Ribosomal_L4"/>
    <property type="match status" value="1"/>
</dbReference>
<evidence type="ECO:0000256" key="5">
    <source>
        <dbReference type="SAM" id="MobiDB-lite"/>
    </source>
</evidence>
<comment type="caution">
    <text evidence="6">The sequence shown here is derived from an EMBL/GenBank/DDBJ whole genome shotgun (WGS) entry which is preliminary data.</text>
</comment>
<accession>A0A1Y2C195</accession>
<evidence type="ECO:0000313" key="6">
    <source>
        <dbReference type="EMBL" id="ORY40800.1"/>
    </source>
</evidence>
<dbReference type="PANTHER" id="PTHR10746">
    <property type="entry name" value="50S RIBOSOMAL PROTEIN L4"/>
    <property type="match status" value="1"/>
</dbReference>
<dbReference type="Proteomes" id="UP000193642">
    <property type="component" value="Unassembled WGS sequence"/>
</dbReference>
<evidence type="ECO:0000256" key="3">
    <source>
        <dbReference type="ARBA" id="ARBA00023274"/>
    </source>
</evidence>
<dbReference type="PANTHER" id="PTHR10746:SF6">
    <property type="entry name" value="LARGE RIBOSOMAL SUBUNIT PROTEIN UL4M"/>
    <property type="match status" value="1"/>
</dbReference>
<gene>
    <name evidence="6" type="ORF">BCR33DRAFT_358902</name>
</gene>
<dbReference type="OrthoDB" id="275876at2759"/>
<dbReference type="GO" id="GO:1990904">
    <property type="term" value="C:ribonucleoprotein complex"/>
    <property type="evidence" value="ECO:0007669"/>
    <property type="project" value="UniProtKB-KW"/>
</dbReference>
<evidence type="ECO:0000313" key="7">
    <source>
        <dbReference type="Proteomes" id="UP000193642"/>
    </source>
</evidence>
<sequence>MAECFVRSFTNGSALGIVSLSKSFAVVPRTDLLHRAVRYETAWKAQNTEASKALGQVRGSTRKPAPQKGRGKARVGTLRAAHFVGGYAVHGPTPGAALPDIQRKVYDAAVRSAIATKFNQNQLVVVDSLALDSSSKLSLKERLDALDLAGKKCYFMYGSREPELNLVRAADQFTLKTLKEDKVEERRILVTSAETVSVLPVLENEFLVIDKAALEVLEEMYQVD</sequence>
<reference evidence="6 7" key="1">
    <citation type="submission" date="2016-07" db="EMBL/GenBank/DDBJ databases">
        <title>Pervasive Adenine N6-methylation of Active Genes in Fungi.</title>
        <authorList>
            <consortium name="DOE Joint Genome Institute"/>
            <person name="Mondo S.J."/>
            <person name="Dannebaum R.O."/>
            <person name="Kuo R.C."/>
            <person name="Labutti K."/>
            <person name="Haridas S."/>
            <person name="Kuo A."/>
            <person name="Salamov A."/>
            <person name="Ahrendt S.R."/>
            <person name="Lipzen A."/>
            <person name="Sullivan W."/>
            <person name="Andreopoulos W.B."/>
            <person name="Clum A."/>
            <person name="Lindquist E."/>
            <person name="Daum C."/>
            <person name="Ramamoorthy G.K."/>
            <person name="Gryganskyi A."/>
            <person name="Culley D."/>
            <person name="Magnuson J.K."/>
            <person name="James T.Y."/>
            <person name="O'Malley M.A."/>
            <person name="Stajich J.E."/>
            <person name="Spatafora J.W."/>
            <person name="Visel A."/>
            <person name="Grigoriev I.V."/>
        </authorList>
    </citation>
    <scope>NUCLEOTIDE SEQUENCE [LARGE SCALE GENOMIC DNA]</scope>
    <source>
        <strain evidence="6 7">JEL800</strain>
    </source>
</reference>
<dbReference type="InterPro" id="IPR013005">
    <property type="entry name" value="Ribosomal_uL4-like"/>
</dbReference>
<evidence type="ECO:0000256" key="4">
    <source>
        <dbReference type="ARBA" id="ARBA00040565"/>
    </source>
</evidence>
<dbReference type="STRING" id="329046.A0A1Y2C195"/>
<dbReference type="SUPFAM" id="SSF52166">
    <property type="entry name" value="Ribosomal protein L4"/>
    <property type="match status" value="1"/>
</dbReference>
<organism evidence="6 7">
    <name type="scientific">Rhizoclosmatium globosum</name>
    <dbReference type="NCBI Taxonomy" id="329046"/>
    <lineage>
        <taxon>Eukaryota</taxon>
        <taxon>Fungi</taxon>
        <taxon>Fungi incertae sedis</taxon>
        <taxon>Chytridiomycota</taxon>
        <taxon>Chytridiomycota incertae sedis</taxon>
        <taxon>Chytridiomycetes</taxon>
        <taxon>Chytridiales</taxon>
        <taxon>Chytriomycetaceae</taxon>
        <taxon>Rhizoclosmatium</taxon>
    </lineage>
</organism>
<dbReference type="EMBL" id="MCGO01000034">
    <property type="protein sequence ID" value="ORY40800.1"/>
    <property type="molecule type" value="Genomic_DNA"/>
</dbReference>
<feature type="region of interest" description="Disordered" evidence="5">
    <location>
        <begin position="53"/>
        <end position="72"/>
    </location>
</feature>
<dbReference type="GO" id="GO:0006412">
    <property type="term" value="P:translation"/>
    <property type="evidence" value="ECO:0007669"/>
    <property type="project" value="InterPro"/>
</dbReference>
<dbReference type="InterPro" id="IPR023574">
    <property type="entry name" value="Ribosomal_uL4_dom_sf"/>
</dbReference>
<dbReference type="GO" id="GO:0005840">
    <property type="term" value="C:ribosome"/>
    <property type="evidence" value="ECO:0007669"/>
    <property type="project" value="UniProtKB-KW"/>
</dbReference>
<dbReference type="AlphaFoldDB" id="A0A1Y2C195"/>
<name>A0A1Y2C195_9FUNG</name>
<evidence type="ECO:0000256" key="2">
    <source>
        <dbReference type="ARBA" id="ARBA00022980"/>
    </source>
</evidence>
<keyword evidence="3" id="KW-0687">Ribonucleoprotein</keyword>
<keyword evidence="7" id="KW-1185">Reference proteome</keyword>
<dbReference type="Gene3D" id="3.40.1370.10">
    <property type="match status" value="1"/>
</dbReference>
<proteinExistence type="inferred from homology"/>